<evidence type="ECO:0000256" key="1">
    <source>
        <dbReference type="SAM" id="Phobius"/>
    </source>
</evidence>
<keyword evidence="1" id="KW-0472">Membrane</keyword>
<feature type="transmembrane region" description="Helical" evidence="1">
    <location>
        <begin position="163"/>
        <end position="183"/>
    </location>
</feature>
<keyword evidence="3" id="KW-1185">Reference proteome</keyword>
<dbReference type="Proteomes" id="UP001589818">
    <property type="component" value="Unassembled WGS sequence"/>
</dbReference>
<dbReference type="RefSeq" id="WP_204820103.1">
    <property type="nucleotide sequence ID" value="NZ_JANHOF010000010.1"/>
</dbReference>
<evidence type="ECO:0000313" key="2">
    <source>
        <dbReference type="EMBL" id="MFC0390482.1"/>
    </source>
</evidence>
<evidence type="ECO:0008006" key="4">
    <source>
        <dbReference type="Google" id="ProtNLM"/>
    </source>
</evidence>
<organism evidence="2 3">
    <name type="scientific">Paenibacillus mendelii</name>
    <dbReference type="NCBI Taxonomy" id="206163"/>
    <lineage>
        <taxon>Bacteria</taxon>
        <taxon>Bacillati</taxon>
        <taxon>Bacillota</taxon>
        <taxon>Bacilli</taxon>
        <taxon>Bacillales</taxon>
        <taxon>Paenibacillaceae</taxon>
        <taxon>Paenibacillus</taxon>
    </lineage>
</organism>
<name>A0ABV6J3V4_9BACL</name>
<feature type="transmembrane region" description="Helical" evidence="1">
    <location>
        <begin position="124"/>
        <end position="142"/>
    </location>
</feature>
<keyword evidence="1" id="KW-1133">Transmembrane helix</keyword>
<gene>
    <name evidence="2" type="ORF">ACFFJ8_03725</name>
</gene>
<feature type="transmembrane region" description="Helical" evidence="1">
    <location>
        <begin position="73"/>
        <end position="94"/>
    </location>
</feature>
<reference evidence="2 3" key="1">
    <citation type="submission" date="2024-09" db="EMBL/GenBank/DDBJ databases">
        <authorList>
            <person name="Sun Q."/>
            <person name="Mori K."/>
        </authorList>
    </citation>
    <scope>NUCLEOTIDE SEQUENCE [LARGE SCALE GENOMIC DNA]</scope>
    <source>
        <strain evidence="2 3">CCM 4839</strain>
    </source>
</reference>
<proteinExistence type="predicted"/>
<comment type="caution">
    <text evidence="2">The sequence shown here is derived from an EMBL/GenBank/DDBJ whole genome shotgun (WGS) entry which is preliminary data.</text>
</comment>
<evidence type="ECO:0000313" key="3">
    <source>
        <dbReference type="Proteomes" id="UP001589818"/>
    </source>
</evidence>
<feature type="transmembrane region" description="Helical" evidence="1">
    <location>
        <begin position="218"/>
        <end position="238"/>
    </location>
</feature>
<accession>A0ABV6J3V4</accession>
<sequence>MAFCMQCGQQIPQGATHICGDGQQVANSGTQAEASRPLTNDLTKAMKQVDGNVVLKLLKDPQYGLNLNPDKDFIYGILGLVASILGFTIWAGLLGMRIDSLFSGLLGLGGFGGDSIGGAFTGRMLLTAILSIAALHGMLWLLGSWQGTNKLSFKAFITYAGSMHYLSGAGFVVAGLCALISLISFSFLLILINVSIMLVLSVIVSIDIFGVYREKRMVYTASAIALYMVILMIVTKIIL</sequence>
<dbReference type="EMBL" id="JBHLVF010000008">
    <property type="protein sequence ID" value="MFC0390482.1"/>
    <property type="molecule type" value="Genomic_DNA"/>
</dbReference>
<feature type="transmembrane region" description="Helical" evidence="1">
    <location>
        <begin position="189"/>
        <end position="211"/>
    </location>
</feature>
<protein>
    <recommendedName>
        <fullName evidence="4">Yip1 domain-containing protein</fullName>
    </recommendedName>
</protein>
<keyword evidence="1" id="KW-0812">Transmembrane</keyword>